<reference evidence="2" key="2">
    <citation type="journal article" date="2022" name="Microb. Genom.">
        <title>A chromosome-scale genome assembly of the tomato pathogen Cladosporium fulvum reveals a compartmentalized genome architecture and the presence of a dispensable chromosome.</title>
        <authorList>
            <person name="Zaccaron A.Z."/>
            <person name="Chen L.H."/>
            <person name="Samaras A."/>
            <person name="Stergiopoulos I."/>
        </authorList>
    </citation>
    <scope>NUCLEOTIDE SEQUENCE</scope>
    <source>
        <strain evidence="2">Race5_Kim</strain>
    </source>
</reference>
<dbReference type="Gene3D" id="3.30.2140.20">
    <property type="match status" value="1"/>
</dbReference>
<dbReference type="Pfam" id="PF00797">
    <property type="entry name" value="Acetyltransf_2"/>
    <property type="match status" value="1"/>
</dbReference>
<protein>
    <recommendedName>
        <fullName evidence="4">Arylamine N-acetyltransferase</fullName>
    </recommendedName>
</protein>
<dbReference type="InterPro" id="IPR053710">
    <property type="entry name" value="Arylamine_NAT_domain_sf"/>
</dbReference>
<dbReference type="GO" id="GO:0016407">
    <property type="term" value="F:acetyltransferase activity"/>
    <property type="evidence" value="ECO:0007669"/>
    <property type="project" value="InterPro"/>
</dbReference>
<organism evidence="2 3">
    <name type="scientific">Passalora fulva</name>
    <name type="common">Tomato leaf mold</name>
    <name type="synonym">Cladosporium fulvum</name>
    <dbReference type="NCBI Taxonomy" id="5499"/>
    <lineage>
        <taxon>Eukaryota</taxon>
        <taxon>Fungi</taxon>
        <taxon>Dikarya</taxon>
        <taxon>Ascomycota</taxon>
        <taxon>Pezizomycotina</taxon>
        <taxon>Dothideomycetes</taxon>
        <taxon>Dothideomycetidae</taxon>
        <taxon>Mycosphaerellales</taxon>
        <taxon>Mycosphaerellaceae</taxon>
        <taxon>Fulvia</taxon>
    </lineage>
</organism>
<dbReference type="AlphaFoldDB" id="A0A9Q8PIT1"/>
<evidence type="ECO:0000256" key="1">
    <source>
        <dbReference type="ARBA" id="ARBA00006547"/>
    </source>
</evidence>
<evidence type="ECO:0000313" key="3">
    <source>
        <dbReference type="Proteomes" id="UP000756132"/>
    </source>
</evidence>
<dbReference type="GeneID" id="71992568"/>
<dbReference type="OrthoDB" id="10260017at2759"/>
<dbReference type="SUPFAM" id="SSF54001">
    <property type="entry name" value="Cysteine proteinases"/>
    <property type="match status" value="1"/>
</dbReference>
<dbReference type="EMBL" id="CP090173">
    <property type="protein sequence ID" value="UJO23444.1"/>
    <property type="molecule type" value="Genomic_DNA"/>
</dbReference>
<dbReference type="Proteomes" id="UP000756132">
    <property type="component" value="Chromosome 11"/>
</dbReference>
<comment type="similarity">
    <text evidence="1">Belongs to the arylamine N-acetyltransferase family.</text>
</comment>
<proteinExistence type="inferred from homology"/>
<evidence type="ECO:0008006" key="4">
    <source>
        <dbReference type="Google" id="ProtNLM"/>
    </source>
</evidence>
<accession>A0A9Q8PIT1</accession>
<dbReference type="PANTHER" id="PTHR11786:SF0">
    <property type="entry name" value="ARYLAMINE N-ACETYLTRANSFERASE 4-RELATED"/>
    <property type="match status" value="1"/>
</dbReference>
<evidence type="ECO:0000313" key="2">
    <source>
        <dbReference type="EMBL" id="UJO23444.1"/>
    </source>
</evidence>
<sequence>MSGPPSVLTEDEITTFLSHIGLPQHLHQYRYSANPETDIHFLTQLTIHTISTLPYENLAIHYSPSHTPLIVPRAAYNKMVVNARGRGGYCMENSLLFNHILRGLKFPVYTAPVRTKPRIDGIPQGEYAGAQHLVNIVTLSDGSKWMLDVGFGGDGATAPIPLIDCAGTERTYRSLGTQENRLVRDWIPGQALRTEASKLWIYQYRNGAEKAWNAFYAFGEYESVERDFVVVNWFTGSSPESFQTKMVIVVKFLRREREDGSGDAEIYGKRMLVDHVVKENLGRKTKIVKECRTEAERVEALEEWFGIRLTAEEAAAIKGWSTEIGGDGTRLRKGAQSFDNSV</sequence>
<dbReference type="RefSeq" id="XP_047767810.1">
    <property type="nucleotide sequence ID" value="XM_047911838.1"/>
</dbReference>
<gene>
    <name evidence="2" type="ORF">CLAFUR5_12690</name>
</gene>
<dbReference type="InterPro" id="IPR038765">
    <property type="entry name" value="Papain-like_cys_pep_sf"/>
</dbReference>
<reference evidence="2" key="1">
    <citation type="submission" date="2021-12" db="EMBL/GenBank/DDBJ databases">
        <authorList>
            <person name="Zaccaron A."/>
            <person name="Stergiopoulos I."/>
        </authorList>
    </citation>
    <scope>NUCLEOTIDE SEQUENCE</scope>
    <source>
        <strain evidence="2">Race5_Kim</strain>
    </source>
</reference>
<dbReference type="PANTHER" id="PTHR11786">
    <property type="entry name" value="N-HYDROXYARYLAMINE O-ACETYLTRANSFERASE"/>
    <property type="match status" value="1"/>
</dbReference>
<keyword evidence="3" id="KW-1185">Reference proteome</keyword>
<dbReference type="OMA" id="YMTGVRN"/>
<name>A0A9Q8PIT1_PASFU</name>
<dbReference type="InterPro" id="IPR001447">
    <property type="entry name" value="Arylamine_N-AcTrfase"/>
</dbReference>
<dbReference type="KEGG" id="ffu:CLAFUR5_12690"/>